<keyword evidence="10" id="KW-0735">Signal-anchor</keyword>
<evidence type="ECO:0000256" key="1">
    <source>
        <dbReference type="ARBA" id="ARBA00001947"/>
    </source>
</evidence>
<keyword evidence="9" id="KW-0809">Transit peptide</keyword>
<dbReference type="GO" id="GO:0045041">
    <property type="term" value="P:protein import into mitochondrial intermembrane space"/>
    <property type="evidence" value="ECO:0007669"/>
    <property type="project" value="InterPro"/>
</dbReference>
<comment type="subcellular location">
    <subcellularLocation>
        <location evidence="3">Mitochondrion inner membrane</location>
        <topology evidence="3">Single-pass type II membrane protein</topology>
        <orientation evidence="3">Intermembrane side</orientation>
    </subcellularLocation>
</comment>
<evidence type="ECO:0000313" key="22">
    <source>
        <dbReference type="Proteomes" id="UP000005220"/>
    </source>
</evidence>
<evidence type="ECO:0000256" key="6">
    <source>
        <dbReference type="ARBA" id="ARBA00022692"/>
    </source>
</evidence>
<keyword evidence="13" id="KW-0811">Translocation</keyword>
<dbReference type="STRING" id="1071382.H2ANQ0"/>
<dbReference type="Proteomes" id="UP000005220">
    <property type="component" value="Chromosome 1"/>
</dbReference>
<keyword evidence="8" id="KW-0653">Protein transport</keyword>
<keyword evidence="11 19" id="KW-1133">Transmembrane helix</keyword>
<dbReference type="PROSITE" id="PS51808">
    <property type="entry name" value="CHCH"/>
    <property type="match status" value="1"/>
</dbReference>
<accession>H2ANQ0</accession>
<evidence type="ECO:0000256" key="4">
    <source>
        <dbReference type="ARBA" id="ARBA00013714"/>
    </source>
</evidence>
<dbReference type="Pfam" id="PF06747">
    <property type="entry name" value="CHCH"/>
    <property type="match status" value="1"/>
</dbReference>
<dbReference type="PANTHER" id="PTHR21622">
    <property type="entry name" value="COILED-COIL-HELIX-COILED-COIL-HELIX DOMAIN CONTAINING 4"/>
    <property type="match status" value="1"/>
</dbReference>
<evidence type="ECO:0000256" key="12">
    <source>
        <dbReference type="ARBA" id="ARBA00023002"/>
    </source>
</evidence>
<keyword evidence="6 19" id="KW-0812">Transmembrane</keyword>
<organism evidence="21 22">
    <name type="scientific">Kazachstania africana (strain ATCC 22294 / BCRC 22015 / CBS 2517 / CECT 1963 / NBRC 1671 / NRRL Y-8276)</name>
    <name type="common">Yeast</name>
    <name type="synonym">Kluyveromyces africanus</name>
    <dbReference type="NCBI Taxonomy" id="1071382"/>
    <lineage>
        <taxon>Eukaryota</taxon>
        <taxon>Fungi</taxon>
        <taxon>Dikarya</taxon>
        <taxon>Ascomycota</taxon>
        <taxon>Saccharomycotina</taxon>
        <taxon>Saccharomycetes</taxon>
        <taxon>Saccharomycetales</taxon>
        <taxon>Saccharomycetaceae</taxon>
        <taxon>Kazachstania</taxon>
    </lineage>
</organism>
<dbReference type="GO" id="GO:0005758">
    <property type="term" value="C:mitochondrial intermembrane space"/>
    <property type="evidence" value="ECO:0007669"/>
    <property type="project" value="TreeGrafter"/>
</dbReference>
<evidence type="ECO:0000256" key="19">
    <source>
        <dbReference type="SAM" id="Phobius"/>
    </source>
</evidence>
<dbReference type="RefSeq" id="XP_003955135.1">
    <property type="nucleotide sequence ID" value="XM_003955086.1"/>
</dbReference>
<evidence type="ECO:0000313" key="21">
    <source>
        <dbReference type="EMBL" id="CCF56000.1"/>
    </source>
</evidence>
<evidence type="ECO:0000256" key="18">
    <source>
        <dbReference type="ARBA" id="ARBA00033150"/>
    </source>
</evidence>
<evidence type="ECO:0000256" key="15">
    <source>
        <dbReference type="ARBA" id="ARBA00023136"/>
    </source>
</evidence>
<feature type="domain" description="CHCH" evidence="20">
    <location>
        <begin position="185"/>
        <end position="221"/>
    </location>
</feature>
<dbReference type="GO" id="GO:0015035">
    <property type="term" value="F:protein-disulfide reductase activity"/>
    <property type="evidence" value="ECO:0007669"/>
    <property type="project" value="InterPro"/>
</dbReference>
<dbReference type="Gene3D" id="1.10.287.2900">
    <property type="match status" value="1"/>
</dbReference>
<evidence type="ECO:0000256" key="7">
    <source>
        <dbReference type="ARBA" id="ARBA00022792"/>
    </source>
</evidence>
<dbReference type="InterPro" id="IPR010625">
    <property type="entry name" value="CHCH"/>
</dbReference>
<protein>
    <recommendedName>
        <fullName evidence="4">Mitochondrial intermembrane space import and assembly protein 40</fullName>
    </recommendedName>
    <alternativeName>
        <fullName evidence="18">Mitochondrial import inner membrane translocase TIM40</fullName>
    </alternativeName>
</protein>
<keyword evidence="17" id="KW-0676">Redox-active center</keyword>
<keyword evidence="12" id="KW-0560">Oxidoreductase</keyword>
<evidence type="ECO:0000256" key="5">
    <source>
        <dbReference type="ARBA" id="ARBA00022448"/>
    </source>
</evidence>
<evidence type="ECO:0000256" key="9">
    <source>
        <dbReference type="ARBA" id="ARBA00022946"/>
    </source>
</evidence>
<dbReference type="AlphaFoldDB" id="H2ANQ0"/>
<evidence type="ECO:0000256" key="8">
    <source>
        <dbReference type="ARBA" id="ARBA00022927"/>
    </source>
</evidence>
<dbReference type="OrthoDB" id="7481291at2759"/>
<dbReference type="KEGG" id="kaf:KAFR_0A05650"/>
<dbReference type="FunFam" id="1.10.287.2900:FF:000002">
    <property type="entry name" value="Mitochondrial intermembrane space import and assembly protein"/>
    <property type="match status" value="1"/>
</dbReference>
<sequence>MYSRQLIPRNISMLLRSRTTLPRLAQASPVLKRYNSSSSSSGPRYNKPLAWTLGAAAMLTGIYLVAPFDLLPKRPKVTEQIAIEPKGENPQAQTKDIDTEVTEENKNLGDNIEATSLPSEVPIEKKEASTDKKETTIEAGKLQVLENMELGETEEEVRKEGAYNPETGEINWDCPCLGGMAYGPCGEEFKEAFSCFIYSEADPKGIDCVEKFQHMQDCFRKYPEHYAEQLKEEEEATAVLEAESKGANEDFLDVKE</sequence>
<dbReference type="HOGENOM" id="CLU_054990_1_3_1"/>
<keyword evidence="22" id="KW-1185">Reference proteome</keyword>
<dbReference type="EMBL" id="HE650821">
    <property type="protein sequence ID" value="CCF56000.1"/>
    <property type="molecule type" value="Genomic_DNA"/>
</dbReference>
<evidence type="ECO:0000256" key="17">
    <source>
        <dbReference type="ARBA" id="ARBA00023284"/>
    </source>
</evidence>
<evidence type="ECO:0000256" key="11">
    <source>
        <dbReference type="ARBA" id="ARBA00022989"/>
    </source>
</evidence>
<dbReference type="InParanoid" id="H2ANQ0"/>
<evidence type="ECO:0000256" key="14">
    <source>
        <dbReference type="ARBA" id="ARBA00023128"/>
    </source>
</evidence>
<evidence type="ECO:0000259" key="20">
    <source>
        <dbReference type="Pfam" id="PF06747"/>
    </source>
</evidence>
<dbReference type="PANTHER" id="PTHR21622:SF0">
    <property type="entry name" value="COILED-COIL-HELIX-COILED-COIL-HELIX DOMAIN CONTAINING 4"/>
    <property type="match status" value="1"/>
</dbReference>
<evidence type="ECO:0000256" key="2">
    <source>
        <dbReference type="ARBA" id="ARBA00001973"/>
    </source>
</evidence>
<keyword evidence="15 19" id="KW-0472">Membrane</keyword>
<keyword evidence="14" id="KW-0496">Mitochondrion</keyword>
<name>H2ANQ0_KAZAF</name>
<keyword evidence="16" id="KW-1015">Disulfide bond</keyword>
<feature type="transmembrane region" description="Helical" evidence="19">
    <location>
        <begin position="49"/>
        <end position="66"/>
    </location>
</feature>
<gene>
    <name evidence="21" type="primary">KAFR0A05650</name>
    <name evidence="21" type="ORF">KAFR_0A05650</name>
</gene>
<dbReference type="GeneID" id="13886478"/>
<dbReference type="eggNOG" id="KOG4149">
    <property type="taxonomic scope" value="Eukaryota"/>
</dbReference>
<comment type="cofactor">
    <cofactor evidence="1">
        <name>Zn(2+)</name>
        <dbReference type="ChEBI" id="CHEBI:29105"/>
    </cofactor>
</comment>
<comment type="cofactor">
    <cofactor evidence="2">
        <name>Cu(2+)</name>
        <dbReference type="ChEBI" id="CHEBI:29036"/>
    </cofactor>
</comment>
<proteinExistence type="predicted"/>
<dbReference type="GO" id="GO:0005743">
    <property type="term" value="C:mitochondrial inner membrane"/>
    <property type="evidence" value="ECO:0007669"/>
    <property type="project" value="UniProtKB-SubCell"/>
</dbReference>
<evidence type="ECO:0000256" key="10">
    <source>
        <dbReference type="ARBA" id="ARBA00022968"/>
    </source>
</evidence>
<keyword evidence="5" id="KW-0813">Transport</keyword>
<dbReference type="InterPro" id="IPR039289">
    <property type="entry name" value="CHCHD4"/>
</dbReference>
<reference evidence="21 22" key="1">
    <citation type="journal article" date="2011" name="Proc. Natl. Acad. Sci. U.S.A.">
        <title>Evolutionary erosion of yeast sex chromosomes by mating-type switching accidents.</title>
        <authorList>
            <person name="Gordon J.L."/>
            <person name="Armisen D."/>
            <person name="Proux-Wera E."/>
            <person name="Oheigeartaigh S.S."/>
            <person name="Byrne K.P."/>
            <person name="Wolfe K.H."/>
        </authorList>
    </citation>
    <scope>NUCLEOTIDE SEQUENCE [LARGE SCALE GENOMIC DNA]</scope>
    <source>
        <strain evidence="22">ATCC 22294 / BCRC 22015 / CBS 2517 / CECT 1963 / NBRC 1671 / NRRL Y-8276</strain>
    </source>
</reference>
<evidence type="ECO:0000256" key="16">
    <source>
        <dbReference type="ARBA" id="ARBA00023157"/>
    </source>
</evidence>
<evidence type="ECO:0000256" key="3">
    <source>
        <dbReference type="ARBA" id="ARBA00004164"/>
    </source>
</evidence>
<evidence type="ECO:0000256" key="13">
    <source>
        <dbReference type="ARBA" id="ARBA00023010"/>
    </source>
</evidence>
<keyword evidence="7" id="KW-0999">Mitochondrion inner membrane</keyword>